<keyword evidence="3" id="KW-0813">Transport</keyword>
<organism evidence="10 11">
    <name type="scientific">Ceratopteris richardii</name>
    <name type="common">Triangle waterfern</name>
    <dbReference type="NCBI Taxonomy" id="49495"/>
    <lineage>
        <taxon>Eukaryota</taxon>
        <taxon>Viridiplantae</taxon>
        <taxon>Streptophyta</taxon>
        <taxon>Embryophyta</taxon>
        <taxon>Tracheophyta</taxon>
        <taxon>Polypodiopsida</taxon>
        <taxon>Polypodiidae</taxon>
        <taxon>Polypodiales</taxon>
        <taxon>Pteridineae</taxon>
        <taxon>Pteridaceae</taxon>
        <taxon>Parkerioideae</taxon>
        <taxon>Ceratopteris</taxon>
    </lineage>
</organism>
<dbReference type="InterPro" id="IPR006808">
    <property type="entry name" value="ATP_synth_F0_gsu_mt"/>
</dbReference>
<dbReference type="EMBL" id="CM035437">
    <property type="protein sequence ID" value="KAH7286435.1"/>
    <property type="molecule type" value="Genomic_DNA"/>
</dbReference>
<keyword evidence="8" id="KW-0472">Membrane</keyword>
<evidence type="ECO:0000256" key="5">
    <source>
        <dbReference type="ARBA" id="ARBA00022781"/>
    </source>
</evidence>
<evidence type="ECO:0000256" key="1">
    <source>
        <dbReference type="ARBA" id="ARBA00004325"/>
    </source>
</evidence>
<evidence type="ECO:0000313" key="10">
    <source>
        <dbReference type="EMBL" id="KAH7286435.1"/>
    </source>
</evidence>
<keyword evidence="7" id="KW-0496">Mitochondrion</keyword>
<dbReference type="OrthoDB" id="437at2759"/>
<name>A0A8T2QSH8_CERRI</name>
<dbReference type="Pfam" id="PF04718">
    <property type="entry name" value="ATP-synt_G"/>
    <property type="match status" value="1"/>
</dbReference>
<comment type="caution">
    <text evidence="10">The sequence shown here is derived from an EMBL/GenBank/DDBJ whole genome shotgun (WGS) entry which is preliminary data.</text>
</comment>
<evidence type="ECO:0000256" key="6">
    <source>
        <dbReference type="ARBA" id="ARBA00023065"/>
    </source>
</evidence>
<keyword evidence="9" id="KW-0066">ATP synthesis</keyword>
<evidence type="ECO:0000256" key="3">
    <source>
        <dbReference type="ARBA" id="ARBA00022448"/>
    </source>
</evidence>
<evidence type="ECO:0000256" key="7">
    <source>
        <dbReference type="ARBA" id="ARBA00023128"/>
    </source>
</evidence>
<dbReference type="PANTHER" id="PTHR12386">
    <property type="entry name" value="ATP SYNTHASE SUBUNIT"/>
    <property type="match status" value="1"/>
</dbReference>
<evidence type="ECO:0000256" key="8">
    <source>
        <dbReference type="ARBA" id="ARBA00023136"/>
    </source>
</evidence>
<gene>
    <name evidence="10" type="ORF">KP509_32G007100</name>
</gene>
<evidence type="ECO:0000256" key="9">
    <source>
        <dbReference type="ARBA" id="ARBA00023310"/>
    </source>
</evidence>
<accession>A0A8T2QSH8</accession>
<keyword evidence="4" id="KW-0138">CF(0)</keyword>
<keyword evidence="6" id="KW-0406">Ion transport</keyword>
<dbReference type="GO" id="GO:0015986">
    <property type="term" value="P:proton motive force-driven ATP synthesis"/>
    <property type="evidence" value="ECO:0007669"/>
    <property type="project" value="InterPro"/>
</dbReference>
<proteinExistence type="inferred from homology"/>
<comment type="subcellular location">
    <subcellularLocation>
        <location evidence="1">Mitochondrion membrane</location>
    </subcellularLocation>
</comment>
<evidence type="ECO:0008006" key="12">
    <source>
        <dbReference type="Google" id="ProtNLM"/>
    </source>
</evidence>
<dbReference type="Proteomes" id="UP000825935">
    <property type="component" value="Chromosome 32"/>
</dbReference>
<reference evidence="10" key="1">
    <citation type="submission" date="2021-08" db="EMBL/GenBank/DDBJ databases">
        <title>WGS assembly of Ceratopteris richardii.</title>
        <authorList>
            <person name="Marchant D.B."/>
            <person name="Chen G."/>
            <person name="Jenkins J."/>
            <person name="Shu S."/>
            <person name="Leebens-Mack J."/>
            <person name="Grimwood J."/>
            <person name="Schmutz J."/>
            <person name="Soltis P."/>
            <person name="Soltis D."/>
            <person name="Chen Z.-H."/>
        </authorList>
    </citation>
    <scope>NUCLEOTIDE SEQUENCE</scope>
    <source>
        <strain evidence="10">Whitten #5841</strain>
        <tissue evidence="10">Leaf</tissue>
    </source>
</reference>
<dbReference type="GO" id="GO:0045259">
    <property type="term" value="C:proton-transporting ATP synthase complex"/>
    <property type="evidence" value="ECO:0007669"/>
    <property type="project" value="UniProtKB-KW"/>
</dbReference>
<dbReference type="GO" id="GO:0015078">
    <property type="term" value="F:proton transmembrane transporter activity"/>
    <property type="evidence" value="ECO:0007669"/>
    <property type="project" value="InterPro"/>
</dbReference>
<evidence type="ECO:0000256" key="2">
    <source>
        <dbReference type="ARBA" id="ARBA00005699"/>
    </source>
</evidence>
<dbReference type="AlphaFoldDB" id="A0A8T2QSH8"/>
<keyword evidence="5" id="KW-0375">Hydrogen ion transport</keyword>
<sequence length="122" mass="14114">MGTYLKKVQSKAAVASQIISTHGSSFYKNLLETNKEYIVKEPTMEKCKELSRRLFFTRLASIPVRYEAFWKEFDYLKVKLQKRQDLTVEEAGIAVLFAAECYAWFVVGEIVGRGFTFTGYYP</sequence>
<dbReference type="EMBL" id="CM035437">
    <property type="protein sequence ID" value="KAH7286436.1"/>
    <property type="molecule type" value="Genomic_DNA"/>
</dbReference>
<comment type="similarity">
    <text evidence="2">Belongs to the ATPase g subunit family.</text>
</comment>
<evidence type="ECO:0000256" key="4">
    <source>
        <dbReference type="ARBA" id="ARBA00022547"/>
    </source>
</evidence>
<dbReference type="EMBL" id="CM035437">
    <property type="protein sequence ID" value="KAH7286437.1"/>
    <property type="molecule type" value="Genomic_DNA"/>
</dbReference>
<protein>
    <recommendedName>
        <fullName evidence="12">Mitochondrial ATP synthase subunit G protein</fullName>
    </recommendedName>
</protein>
<dbReference type="GO" id="GO:0031966">
    <property type="term" value="C:mitochondrial membrane"/>
    <property type="evidence" value="ECO:0007669"/>
    <property type="project" value="UniProtKB-SubCell"/>
</dbReference>
<evidence type="ECO:0000313" key="11">
    <source>
        <dbReference type="Proteomes" id="UP000825935"/>
    </source>
</evidence>
<keyword evidence="11" id="KW-1185">Reference proteome</keyword>
<dbReference type="OMA" id="RYGAFQK"/>